<feature type="region of interest" description="Disordered" evidence="1">
    <location>
        <begin position="451"/>
        <end position="475"/>
    </location>
</feature>
<dbReference type="EMBL" id="CATQJL010000223">
    <property type="protein sequence ID" value="CAJ0600250.1"/>
    <property type="molecule type" value="Genomic_DNA"/>
</dbReference>
<feature type="compositionally biased region" description="Basic and acidic residues" evidence="1">
    <location>
        <begin position="451"/>
        <end position="469"/>
    </location>
</feature>
<feature type="region of interest" description="Disordered" evidence="1">
    <location>
        <begin position="1"/>
        <end position="84"/>
    </location>
</feature>
<feature type="compositionally biased region" description="Polar residues" evidence="1">
    <location>
        <begin position="66"/>
        <end position="77"/>
    </location>
</feature>
<gene>
    <name evidence="3" type="ORF">CYNAS_LOCUS12233</name>
</gene>
<evidence type="ECO:0000313" key="4">
    <source>
        <dbReference type="Proteomes" id="UP001176961"/>
    </source>
</evidence>
<evidence type="ECO:0000256" key="1">
    <source>
        <dbReference type="SAM" id="MobiDB-lite"/>
    </source>
</evidence>
<feature type="region of interest" description="Disordered" evidence="1">
    <location>
        <begin position="414"/>
        <end position="434"/>
    </location>
</feature>
<feature type="region of interest" description="Disordered" evidence="1">
    <location>
        <begin position="180"/>
        <end position="243"/>
    </location>
</feature>
<dbReference type="AlphaFoldDB" id="A0AA36GXK9"/>
<feature type="compositionally biased region" description="Basic and acidic residues" evidence="1">
    <location>
        <begin position="7"/>
        <end position="21"/>
    </location>
</feature>
<feature type="domain" description="Centrosomal protein CEP104 Zn finger" evidence="2">
    <location>
        <begin position="280"/>
        <end position="392"/>
    </location>
</feature>
<organism evidence="3 4">
    <name type="scientific">Cylicocyclus nassatus</name>
    <name type="common">Nematode worm</name>
    <dbReference type="NCBI Taxonomy" id="53992"/>
    <lineage>
        <taxon>Eukaryota</taxon>
        <taxon>Metazoa</taxon>
        <taxon>Ecdysozoa</taxon>
        <taxon>Nematoda</taxon>
        <taxon>Chromadorea</taxon>
        <taxon>Rhabditida</taxon>
        <taxon>Rhabditina</taxon>
        <taxon>Rhabditomorpha</taxon>
        <taxon>Strongyloidea</taxon>
        <taxon>Strongylidae</taxon>
        <taxon>Cylicocyclus</taxon>
    </lineage>
</organism>
<proteinExistence type="predicted"/>
<evidence type="ECO:0000313" key="3">
    <source>
        <dbReference type="EMBL" id="CAJ0600250.1"/>
    </source>
</evidence>
<dbReference type="Proteomes" id="UP001176961">
    <property type="component" value="Unassembled WGS sequence"/>
</dbReference>
<name>A0AA36GXK9_CYLNA</name>
<sequence length="475" mass="52737">MSSYGDKAYEEYLMRREREQRSNIATPYKKSTRSKPNSQQPQNATLSEEKRVQLKGDGSYDIPNNVYHSSGYASRQSELGEDPVSTVRTLRTQLRRMAVRCQEEDAPVKAHLCEKACDRLTGVEAELMSLGRQKTSAILSGDTKKADLLSIKMEKLKEDAVRDTYSDLVMDKEEMKAFGVNSEWTPVKRPEQQKPSTPVPPPPKQKKPKPAPITIKTQTEALEAPPIVEKIEEMPESPSPRDVKRNARLSAILAAAKPDQVEQSAQPYDNPYSLPDKTGTCQFCGVTAPDLGIPSRLEYHYKTSCLLMTRCRFCSKVVLTPQLDDHIINRCPFVLGNMVPCSACGMATDATDDANGVGHPMCRGRLPPSGARWCPLCAVAVDDNKEAWKTHLSKQCYNNPRRSGPDLELDIAPQIPEKKTRPNSSKSTKAVSGARLIDADKLVAALQEVQLRKKQESKKKAPVPEKEETGTASTK</sequence>
<dbReference type="Pfam" id="PF21039">
    <property type="entry name" value="CEP104_ZnF"/>
    <property type="match status" value="1"/>
</dbReference>
<dbReference type="InterPro" id="IPR052607">
    <property type="entry name" value="CEP104-like"/>
</dbReference>
<evidence type="ECO:0000259" key="2">
    <source>
        <dbReference type="Pfam" id="PF21039"/>
    </source>
</evidence>
<dbReference type="PANTHER" id="PTHR13371">
    <property type="entry name" value="GLYCINE-, GLUTAMATE-, THIENYLCYCLOHEXYLPIPERIDINE-BINDING PROTEIN"/>
    <property type="match status" value="1"/>
</dbReference>
<dbReference type="InterPro" id="IPR048738">
    <property type="entry name" value="CEP104_Znf"/>
</dbReference>
<reference evidence="3" key="1">
    <citation type="submission" date="2023-07" db="EMBL/GenBank/DDBJ databases">
        <authorList>
            <consortium name="CYATHOMIX"/>
        </authorList>
    </citation>
    <scope>NUCLEOTIDE SEQUENCE</scope>
    <source>
        <strain evidence="3">N/A</strain>
    </source>
</reference>
<comment type="caution">
    <text evidence="3">The sequence shown here is derived from an EMBL/GenBank/DDBJ whole genome shotgun (WGS) entry which is preliminary data.</text>
</comment>
<dbReference type="GO" id="GO:0005929">
    <property type="term" value="C:cilium"/>
    <property type="evidence" value="ECO:0007669"/>
    <property type="project" value="TreeGrafter"/>
</dbReference>
<protein>
    <recommendedName>
        <fullName evidence="2">Centrosomal protein CEP104 Zn finger domain-containing protein</fullName>
    </recommendedName>
</protein>
<feature type="compositionally biased region" description="Polar residues" evidence="1">
    <location>
        <begin position="34"/>
        <end position="46"/>
    </location>
</feature>
<dbReference type="PANTHER" id="PTHR13371:SF0">
    <property type="entry name" value="CENTROSOMAL PROTEIN OF 104 KDA"/>
    <property type="match status" value="1"/>
</dbReference>
<accession>A0AA36GXK9</accession>
<keyword evidence="4" id="KW-1185">Reference proteome</keyword>
<feature type="compositionally biased region" description="Basic and acidic residues" evidence="1">
    <location>
        <begin position="229"/>
        <end position="243"/>
    </location>
</feature>